<comment type="subcellular location">
    <subcellularLocation>
        <location evidence="1">Cytoplasm</location>
    </subcellularLocation>
</comment>
<evidence type="ECO:0000256" key="6">
    <source>
        <dbReference type="PROSITE-ProRule" id="PRU00433"/>
    </source>
</evidence>
<evidence type="ECO:0008006" key="11">
    <source>
        <dbReference type="Google" id="ProtNLM"/>
    </source>
</evidence>
<dbReference type="GO" id="GO:0009055">
    <property type="term" value="F:electron transfer activity"/>
    <property type="evidence" value="ECO:0007669"/>
    <property type="project" value="InterPro"/>
</dbReference>
<dbReference type="EMBL" id="NIOF01000021">
    <property type="protein sequence ID" value="OWQ83350.1"/>
    <property type="molecule type" value="Genomic_DNA"/>
</dbReference>
<dbReference type="AlphaFoldDB" id="A0A246IT07"/>
<evidence type="ECO:0000313" key="10">
    <source>
        <dbReference type="Proteomes" id="UP000197468"/>
    </source>
</evidence>
<dbReference type="InterPro" id="IPR009056">
    <property type="entry name" value="Cyt_c-like_dom"/>
</dbReference>
<accession>A0A246IT07</accession>
<evidence type="ECO:0000256" key="2">
    <source>
        <dbReference type="ARBA" id="ARBA00022490"/>
    </source>
</evidence>
<comment type="caution">
    <text evidence="9">The sequence shown here is derived from an EMBL/GenBank/DDBJ whole genome shotgun (WGS) entry which is preliminary data.</text>
</comment>
<keyword evidence="10" id="KW-1185">Reference proteome</keyword>
<dbReference type="NCBIfam" id="NF033191">
    <property type="entry name" value="JDVT-CTERM"/>
    <property type="match status" value="1"/>
</dbReference>
<sequence>MPLSMPAGCCSWRPRSFRFSHPLDEARAMNLSFRTALPGAIVAIAAAVVAAPALAADPIAGRTKFSQVCAGCHTVASTAVVDRGRNNPAMIQNAINTIPQMGSVSGRFDASDLADIAAYLGNSPASLSFAQTAVGQSSAVSTITISASRIAALGNLSATASGDFVVQGGNCGSTVPAGTSCTVGVVFQPTAAGSRNGALTISHNGISTPIPIALSGTANAALQAGLSADATTLAFGTQTVGTPSTARTVTLTNTGGASLDFGSIGVSGANAGDFARGGSCAVGTPLAVGATCTVTATFTPAAAGSRSASIAVAATAPAAGGAAVNVGITLSGTGQSAAAPGVGLSATTLSFGTATVGTTTAAQTLTVTNTGNAALSFSAIAATGPFSATHTCGAGVPAAGTCTVAVTFTPTAAGAATGTLSLTSNAAGSPQTVALAGSGALANTAVLAWSPSGGADFGTVIVGADGGLKHFTLSNTGNAAATLGSFRLAGDAAADYRVDATSTCAAGATLAVGASCDLAVGFSPRVVGPRPATVNVASDNATLPTPLTLSGTGQGAPQPQLQLSAAALDFGPADSAGRPLTLTNSGNGPLHIASLALGGTRFSVDTGGTNGCGAAPFTVAPAASCQITLRWLGAGAAAASAPAGTDTDTLTLRGDMTPATATVALSGTAGNAAMSNSGGGGCTIGAGTGAADPLLLLMAGLSAIVLWGRRRGRDVRRGRQALAIAAALTCAALPAARAADVGQPLGVASVPGADGAPVPLHDGKARLTYVDFWASWCGPCRQSFPWMNRMQARYGAQGLRIVAVNLDASREDAQSFLQQVPASVALAFDPKGDTARRVGVRAMPSSVLLGPDGRVLMQHAGFRAEDEAALEARIVAALKTP</sequence>
<evidence type="ECO:0000256" key="4">
    <source>
        <dbReference type="ARBA" id="ARBA00022723"/>
    </source>
</evidence>
<dbReference type="GO" id="GO:0046872">
    <property type="term" value="F:metal ion binding"/>
    <property type="evidence" value="ECO:0007669"/>
    <property type="project" value="UniProtKB-KW"/>
</dbReference>
<evidence type="ECO:0000313" key="9">
    <source>
        <dbReference type="EMBL" id="OWQ83350.1"/>
    </source>
</evidence>
<dbReference type="InterPro" id="IPR036249">
    <property type="entry name" value="Thioredoxin-like_sf"/>
</dbReference>
<evidence type="ECO:0000256" key="3">
    <source>
        <dbReference type="ARBA" id="ARBA00022617"/>
    </source>
</evidence>
<evidence type="ECO:0000256" key="5">
    <source>
        <dbReference type="ARBA" id="ARBA00023004"/>
    </source>
</evidence>
<dbReference type="InterPro" id="IPR050553">
    <property type="entry name" value="Thioredoxin_ResA/DsbE_sf"/>
</dbReference>
<reference evidence="9 10" key="1">
    <citation type="journal article" date="2008" name="Int. J. Syst. Evol. Microbiol.">
        <title>Description of Roseateles aquatilis sp. nov. and Roseateles terrae sp. nov., in the class Betaproteobacteria, and emended description of the genus Roseateles.</title>
        <authorList>
            <person name="Gomila M."/>
            <person name="Bowien B."/>
            <person name="Falsen E."/>
            <person name="Moore E.R."/>
            <person name="Lalucat J."/>
        </authorList>
    </citation>
    <scope>NUCLEOTIDE SEQUENCE [LARGE SCALE GENOMIC DNA]</scope>
    <source>
        <strain evidence="9 10">CCUG 48205</strain>
    </source>
</reference>
<dbReference type="GO" id="GO:0020037">
    <property type="term" value="F:heme binding"/>
    <property type="evidence" value="ECO:0007669"/>
    <property type="project" value="InterPro"/>
</dbReference>
<dbReference type="PANTHER" id="PTHR42852:SF18">
    <property type="entry name" value="CHROMOSOME UNDETERMINED SCAFFOLD_47, WHOLE GENOME SHOTGUN SEQUENCE"/>
    <property type="match status" value="1"/>
</dbReference>
<dbReference type="Pfam" id="PF15780">
    <property type="entry name" value="ASH"/>
    <property type="match status" value="1"/>
</dbReference>
<dbReference type="Pfam" id="PF08534">
    <property type="entry name" value="Redoxin"/>
    <property type="match status" value="1"/>
</dbReference>
<feature type="domain" description="Cytochrome c" evidence="7">
    <location>
        <begin position="56"/>
        <end position="161"/>
    </location>
</feature>
<dbReference type="PROSITE" id="PS51352">
    <property type="entry name" value="THIOREDOXIN_2"/>
    <property type="match status" value="1"/>
</dbReference>
<keyword evidence="5 6" id="KW-0408">Iron</keyword>
<dbReference type="SUPFAM" id="SSF46626">
    <property type="entry name" value="Cytochrome c"/>
    <property type="match status" value="1"/>
</dbReference>
<dbReference type="Gene3D" id="2.60.40.10">
    <property type="entry name" value="Immunoglobulins"/>
    <property type="match status" value="5"/>
</dbReference>
<dbReference type="GO" id="GO:0016491">
    <property type="term" value="F:oxidoreductase activity"/>
    <property type="evidence" value="ECO:0007669"/>
    <property type="project" value="InterPro"/>
</dbReference>
<dbReference type="Gene3D" id="3.40.30.10">
    <property type="entry name" value="Glutaredoxin"/>
    <property type="match status" value="1"/>
</dbReference>
<dbReference type="PROSITE" id="PS51007">
    <property type="entry name" value="CYTC"/>
    <property type="match status" value="1"/>
</dbReference>
<evidence type="ECO:0000259" key="7">
    <source>
        <dbReference type="PROSITE" id="PS51007"/>
    </source>
</evidence>
<dbReference type="Proteomes" id="UP000197468">
    <property type="component" value="Unassembled WGS sequence"/>
</dbReference>
<evidence type="ECO:0000259" key="8">
    <source>
        <dbReference type="PROSITE" id="PS51352"/>
    </source>
</evidence>
<dbReference type="InterPro" id="IPR031549">
    <property type="entry name" value="ASH"/>
</dbReference>
<keyword evidence="2" id="KW-0963">Cytoplasm</keyword>
<name>A0A246IT07_9BURK</name>
<dbReference type="InterPro" id="IPR013783">
    <property type="entry name" value="Ig-like_fold"/>
</dbReference>
<evidence type="ECO:0000256" key="1">
    <source>
        <dbReference type="ARBA" id="ARBA00004496"/>
    </source>
</evidence>
<feature type="domain" description="Thioredoxin" evidence="8">
    <location>
        <begin position="739"/>
        <end position="880"/>
    </location>
</feature>
<dbReference type="InterPro" id="IPR013740">
    <property type="entry name" value="Redoxin"/>
</dbReference>
<dbReference type="SUPFAM" id="SSF52833">
    <property type="entry name" value="Thioredoxin-like"/>
    <property type="match status" value="1"/>
</dbReference>
<gene>
    <name evidence="9" type="ORF">CDN99_26215</name>
</gene>
<dbReference type="NCBIfam" id="NF012200">
    <property type="entry name" value="choice_anch_D"/>
    <property type="match status" value="5"/>
</dbReference>
<dbReference type="CDD" id="cd02966">
    <property type="entry name" value="TlpA_like_family"/>
    <property type="match status" value="1"/>
</dbReference>
<proteinExistence type="predicted"/>
<dbReference type="InterPro" id="IPR013766">
    <property type="entry name" value="Thioredoxin_domain"/>
</dbReference>
<dbReference type="GO" id="GO:0005737">
    <property type="term" value="C:cytoplasm"/>
    <property type="evidence" value="ECO:0007669"/>
    <property type="project" value="UniProtKB-SubCell"/>
</dbReference>
<protein>
    <recommendedName>
        <fullName evidence="11">Thioredoxin domain-containing protein</fullName>
    </recommendedName>
</protein>
<keyword evidence="3 6" id="KW-0349">Heme</keyword>
<dbReference type="PANTHER" id="PTHR42852">
    <property type="entry name" value="THIOL:DISULFIDE INTERCHANGE PROTEIN DSBE"/>
    <property type="match status" value="1"/>
</dbReference>
<organism evidence="9 10">
    <name type="scientific">Roseateles aquatilis</name>
    <dbReference type="NCBI Taxonomy" id="431061"/>
    <lineage>
        <taxon>Bacteria</taxon>
        <taxon>Pseudomonadati</taxon>
        <taxon>Pseudomonadota</taxon>
        <taxon>Betaproteobacteria</taxon>
        <taxon>Burkholderiales</taxon>
        <taxon>Sphaerotilaceae</taxon>
        <taxon>Roseateles</taxon>
    </lineage>
</organism>
<keyword evidence="4 6" id="KW-0479">Metal-binding</keyword>
<dbReference type="InterPro" id="IPR036909">
    <property type="entry name" value="Cyt_c-like_dom_sf"/>
</dbReference>